<gene>
    <name evidence="9" type="ORF">ENJ10_02080</name>
</gene>
<keyword evidence="6" id="KW-0175">Coiled coil</keyword>
<feature type="region of interest" description="Disordered" evidence="7">
    <location>
        <begin position="529"/>
        <end position="560"/>
    </location>
</feature>
<sequence length="653" mass="75190">MLRIQNLTYTIGDRDLLKELNLQIRPGKRIGLVGKNGAGKTTLLRLIAGIYPTEKQVIQHPKDYTIGFLPQEEIAFDDQTILELALSGRPDILAMEREIHQLHERGDLHEHPSDLKRLGTLEEMYRLHGGYELEFQAKKILSGLGFTPPQLEQSITIFSGGWRMRVYLARLLLQQPDLLMLDEPTNHLDIDSLEWLETFLSQYKGSLLVVSHDRFFLERIVNEIAEIQKGQLTHYSGNYSFYLKKRAEMLEQLEKAYEKQQAEIAHTQKFIDRFRYKASKAAQVQSRIKQLEKLERIELPEKESRLSFSIKVDTPSYKHVLEMRNISFAYEEENWVLRDIDLDVTRGERIALVGVNGAGKTTFTRLICDELRAQKGSMKIGERVSIGYYAQHQTQALNLEKSVFQEIEEEAAPSFRTRLRDILGLFQFSGDDINKKIRVLSGGEKARVSLAKMLLSPANFLIMDEPTNHLDMSSREALEKALYEYDGTLLLISHDRFFLDRLVDRVLVLENGSLTEYMGNYSTYLKKRAESRQADETGPAAPEQTVPAEPRGNRKSKEQKRLEALARQQISKDRNRLNKAIAEVEKKLDALTAECKTVEEKLADPATYNDAALSSGLNKRYKELETQIRAKEHRWEELQMELEELMSKLDENA</sequence>
<dbReference type="InterPro" id="IPR017871">
    <property type="entry name" value="ABC_transporter-like_CS"/>
</dbReference>
<dbReference type="Pfam" id="PF12848">
    <property type="entry name" value="ABC_tran_Xtn"/>
    <property type="match status" value="1"/>
</dbReference>
<proteinExistence type="inferred from homology"/>
<dbReference type="SUPFAM" id="SSF52540">
    <property type="entry name" value="P-loop containing nucleoside triphosphate hydrolases"/>
    <property type="match status" value="2"/>
</dbReference>
<feature type="compositionally biased region" description="Basic and acidic residues" evidence="7">
    <location>
        <begin position="551"/>
        <end position="560"/>
    </location>
</feature>
<evidence type="ECO:0000256" key="5">
    <source>
        <dbReference type="ARBA" id="ARBA00061478"/>
    </source>
</evidence>
<dbReference type="Pfam" id="PF16326">
    <property type="entry name" value="ABC_tran_CTD"/>
    <property type="match status" value="1"/>
</dbReference>
<dbReference type="InterPro" id="IPR003593">
    <property type="entry name" value="AAA+_ATPase"/>
</dbReference>
<dbReference type="InterPro" id="IPR003439">
    <property type="entry name" value="ABC_transporter-like_ATP-bd"/>
</dbReference>
<name>A0A7V1PU42_CALAY</name>
<dbReference type="GO" id="GO:0003677">
    <property type="term" value="F:DNA binding"/>
    <property type="evidence" value="ECO:0007669"/>
    <property type="project" value="InterPro"/>
</dbReference>
<evidence type="ECO:0000256" key="4">
    <source>
        <dbReference type="ARBA" id="ARBA00049360"/>
    </source>
</evidence>
<evidence type="ECO:0000256" key="7">
    <source>
        <dbReference type="SAM" id="MobiDB-lite"/>
    </source>
</evidence>
<reference evidence="9" key="1">
    <citation type="journal article" date="2020" name="mSystems">
        <title>Genome- and Community-Level Interaction Insights into Carbon Utilization and Element Cycling Functions of Hydrothermarchaeota in Hydrothermal Sediment.</title>
        <authorList>
            <person name="Zhou Z."/>
            <person name="Liu Y."/>
            <person name="Xu W."/>
            <person name="Pan J."/>
            <person name="Luo Z.H."/>
            <person name="Li M."/>
        </authorList>
    </citation>
    <scope>NUCLEOTIDE SEQUENCE [LARGE SCALE GENOMIC DNA]</scope>
    <source>
        <strain evidence="9">HyVt-456</strain>
    </source>
</reference>
<dbReference type="FunFam" id="3.40.50.300:FF:000309">
    <property type="entry name" value="ABC transporter ATP-binding protein"/>
    <property type="match status" value="1"/>
</dbReference>
<dbReference type="InterPro" id="IPR032781">
    <property type="entry name" value="ABC_tran_Xtn"/>
</dbReference>
<evidence type="ECO:0000256" key="6">
    <source>
        <dbReference type="SAM" id="Coils"/>
    </source>
</evidence>
<dbReference type="PANTHER" id="PTHR42855">
    <property type="entry name" value="ABC TRANSPORTER ATP-BINDING SUBUNIT"/>
    <property type="match status" value="1"/>
</dbReference>
<dbReference type="Gene3D" id="3.40.50.300">
    <property type="entry name" value="P-loop containing nucleotide triphosphate hydrolases"/>
    <property type="match status" value="2"/>
</dbReference>
<feature type="coiled-coil region" evidence="6">
    <location>
        <begin position="567"/>
        <end position="648"/>
    </location>
</feature>
<dbReference type="Proteomes" id="UP000886005">
    <property type="component" value="Unassembled WGS sequence"/>
</dbReference>
<evidence type="ECO:0000256" key="1">
    <source>
        <dbReference type="ARBA" id="ARBA00022737"/>
    </source>
</evidence>
<dbReference type="EMBL" id="DRLD01000058">
    <property type="protein sequence ID" value="HED09451.1"/>
    <property type="molecule type" value="Genomic_DNA"/>
</dbReference>
<comment type="catalytic activity">
    <reaction evidence="4">
        <text>ATP + H2O = ADP + phosphate + H(+)</text>
        <dbReference type="Rhea" id="RHEA:13065"/>
        <dbReference type="ChEBI" id="CHEBI:15377"/>
        <dbReference type="ChEBI" id="CHEBI:15378"/>
        <dbReference type="ChEBI" id="CHEBI:30616"/>
        <dbReference type="ChEBI" id="CHEBI:43474"/>
        <dbReference type="ChEBI" id="CHEBI:456216"/>
    </reaction>
</comment>
<dbReference type="SMART" id="SM00382">
    <property type="entry name" value="AAA"/>
    <property type="match status" value="2"/>
</dbReference>
<dbReference type="Gene3D" id="1.10.287.380">
    <property type="entry name" value="Valyl-tRNA synthetase, C-terminal domain"/>
    <property type="match status" value="1"/>
</dbReference>
<dbReference type="PANTHER" id="PTHR42855:SF2">
    <property type="entry name" value="DRUG RESISTANCE ABC TRANSPORTER,ATP-BINDING PROTEIN"/>
    <property type="match status" value="1"/>
</dbReference>
<keyword evidence="3 9" id="KW-0067">ATP-binding</keyword>
<keyword evidence="2" id="KW-0547">Nucleotide-binding</keyword>
<dbReference type="AlphaFoldDB" id="A0A7V1PU42"/>
<accession>A0A7V1PU42</accession>
<comment type="similarity">
    <text evidence="5">Belongs to the ABC transporter superfamily. ABCF family. Uup subfamily.</text>
</comment>
<dbReference type="InterPro" id="IPR037118">
    <property type="entry name" value="Val-tRNA_synth_C_sf"/>
</dbReference>
<comment type="caution">
    <text evidence="9">The sequence shown here is derived from an EMBL/GenBank/DDBJ whole genome shotgun (WGS) entry which is preliminary data.</text>
</comment>
<feature type="domain" description="ABC transporter" evidence="8">
    <location>
        <begin position="2"/>
        <end position="254"/>
    </location>
</feature>
<dbReference type="GO" id="GO:0005524">
    <property type="term" value="F:ATP binding"/>
    <property type="evidence" value="ECO:0007669"/>
    <property type="project" value="UniProtKB-KW"/>
</dbReference>
<keyword evidence="1" id="KW-0677">Repeat</keyword>
<evidence type="ECO:0000259" key="8">
    <source>
        <dbReference type="PROSITE" id="PS50893"/>
    </source>
</evidence>
<protein>
    <submittedName>
        <fullName evidence="9">ABC transporter ATP-binding protein</fullName>
    </submittedName>
</protein>
<organism evidence="9">
    <name type="scientific">Caldithrix abyssi</name>
    <dbReference type="NCBI Taxonomy" id="187145"/>
    <lineage>
        <taxon>Bacteria</taxon>
        <taxon>Pseudomonadati</taxon>
        <taxon>Calditrichota</taxon>
        <taxon>Calditrichia</taxon>
        <taxon>Calditrichales</taxon>
        <taxon>Calditrichaceae</taxon>
        <taxon>Caldithrix</taxon>
    </lineage>
</organism>
<dbReference type="GO" id="GO:0016887">
    <property type="term" value="F:ATP hydrolysis activity"/>
    <property type="evidence" value="ECO:0007669"/>
    <property type="project" value="InterPro"/>
</dbReference>
<dbReference type="InterPro" id="IPR027417">
    <property type="entry name" value="P-loop_NTPase"/>
</dbReference>
<dbReference type="PROSITE" id="PS50893">
    <property type="entry name" value="ABC_TRANSPORTER_2"/>
    <property type="match status" value="2"/>
</dbReference>
<evidence type="ECO:0000256" key="3">
    <source>
        <dbReference type="ARBA" id="ARBA00022840"/>
    </source>
</evidence>
<dbReference type="PROSITE" id="PS00211">
    <property type="entry name" value="ABC_TRANSPORTER_1"/>
    <property type="match status" value="1"/>
</dbReference>
<dbReference type="InterPro" id="IPR032524">
    <property type="entry name" value="ABC_tran_C"/>
</dbReference>
<feature type="coiled-coil region" evidence="6">
    <location>
        <begin position="243"/>
        <end position="270"/>
    </location>
</feature>
<dbReference type="FunFam" id="3.40.50.300:FF:000011">
    <property type="entry name" value="Putative ABC transporter ATP-binding component"/>
    <property type="match status" value="1"/>
</dbReference>
<dbReference type="InterPro" id="IPR051309">
    <property type="entry name" value="ABCF_ATPase"/>
</dbReference>
<evidence type="ECO:0000313" key="9">
    <source>
        <dbReference type="EMBL" id="HED09451.1"/>
    </source>
</evidence>
<evidence type="ECO:0000256" key="2">
    <source>
        <dbReference type="ARBA" id="ARBA00022741"/>
    </source>
</evidence>
<dbReference type="Pfam" id="PF00005">
    <property type="entry name" value="ABC_tran"/>
    <property type="match status" value="2"/>
</dbReference>
<feature type="domain" description="ABC transporter" evidence="8">
    <location>
        <begin position="321"/>
        <end position="536"/>
    </location>
</feature>
<dbReference type="CDD" id="cd03221">
    <property type="entry name" value="ABCF_EF-3"/>
    <property type="match status" value="2"/>
</dbReference>